<keyword evidence="3" id="KW-0067">ATP-binding</keyword>
<dbReference type="EMBL" id="CACVAR010000194">
    <property type="protein sequence ID" value="CAA6809671.1"/>
    <property type="molecule type" value="Genomic_DNA"/>
</dbReference>
<dbReference type="Pfam" id="PF13581">
    <property type="entry name" value="HATPase_c_2"/>
    <property type="match status" value="1"/>
</dbReference>
<evidence type="ECO:0000313" key="3">
    <source>
        <dbReference type="EMBL" id="CAA6809671.1"/>
    </source>
</evidence>
<dbReference type="InterPro" id="IPR036890">
    <property type="entry name" value="HATPase_C_sf"/>
</dbReference>
<dbReference type="InterPro" id="IPR036390">
    <property type="entry name" value="WH_DNA-bd_sf"/>
</dbReference>
<dbReference type="InterPro" id="IPR011991">
    <property type="entry name" value="ArsR-like_HTH"/>
</dbReference>
<proteinExistence type="predicted"/>
<dbReference type="CDD" id="cd00090">
    <property type="entry name" value="HTH_ARSR"/>
    <property type="match status" value="1"/>
</dbReference>
<dbReference type="AlphaFoldDB" id="A0A6S6SR87"/>
<keyword evidence="3" id="KW-0547">Nucleotide-binding</keyword>
<organism evidence="3">
    <name type="scientific">uncultured Sulfurovum sp</name>
    <dbReference type="NCBI Taxonomy" id="269237"/>
    <lineage>
        <taxon>Bacteria</taxon>
        <taxon>Pseudomonadati</taxon>
        <taxon>Campylobacterota</taxon>
        <taxon>Epsilonproteobacteria</taxon>
        <taxon>Campylobacterales</taxon>
        <taxon>Sulfurovaceae</taxon>
        <taxon>Sulfurovum</taxon>
        <taxon>environmental samples</taxon>
    </lineage>
</organism>
<evidence type="ECO:0000259" key="1">
    <source>
        <dbReference type="Pfam" id="PF13581"/>
    </source>
</evidence>
<dbReference type="GO" id="GO:0005524">
    <property type="term" value="F:ATP binding"/>
    <property type="evidence" value="ECO:0007669"/>
    <property type="project" value="UniProtKB-KW"/>
</dbReference>
<evidence type="ECO:0000259" key="2">
    <source>
        <dbReference type="Pfam" id="PF14213"/>
    </source>
</evidence>
<dbReference type="InterPro" id="IPR003594">
    <property type="entry name" value="HATPase_dom"/>
</dbReference>
<dbReference type="InterPro" id="IPR025474">
    <property type="entry name" value="DUF4325"/>
</dbReference>
<reference evidence="3" key="1">
    <citation type="submission" date="2020-01" db="EMBL/GenBank/DDBJ databases">
        <authorList>
            <person name="Meier V. D."/>
            <person name="Meier V D."/>
        </authorList>
    </citation>
    <scope>NUCLEOTIDE SEQUENCE</scope>
    <source>
        <strain evidence="3">HLG_WM_MAG_03</strain>
    </source>
</reference>
<feature type="domain" description="Histidine kinase/HSP90-like ATPase" evidence="1">
    <location>
        <begin position="97"/>
        <end position="201"/>
    </location>
</feature>
<sequence>MTNKEKGIRIRTQIIRDVIHHPNDISKHIANIFNITPQAVYNHIKRLEKEGYITSIGKGKGKRYTLGAVREYRVILPLTEDLSEDQIWRKSFAFIFEGIEENIVDICHYGFTEMVNNVIDHSDGKNVSLYIYRDKEKIRMFIIDDGEGIFKRIKRLCNLEDERHAIMELSKGKLTTDPENHTGEGIFFTSRMFDEFEIESKGLNYAHYDENSFDFLLDSELEVEEIGTMVVMVIDINRERLIKDVFDEYTEDLQEEGTSQFNKTVIPVKLAVYGNEKLVSRSQAKRLLTRVEKFKHVIFDFEDISTVGQAFADEIFRVYANKNKDIVLMPLNMNEDVNRMVQRALGN</sequence>
<dbReference type="Gene3D" id="3.30.565.10">
    <property type="entry name" value="Histidine kinase-like ATPase, C-terminal domain"/>
    <property type="match status" value="1"/>
</dbReference>
<gene>
    <name evidence="3" type="ORF">HELGO_WM39772</name>
</gene>
<dbReference type="InterPro" id="IPR036388">
    <property type="entry name" value="WH-like_DNA-bd_sf"/>
</dbReference>
<dbReference type="Gene3D" id="1.10.10.10">
    <property type="entry name" value="Winged helix-like DNA-binding domain superfamily/Winged helix DNA-binding domain"/>
    <property type="match status" value="1"/>
</dbReference>
<dbReference type="Pfam" id="PF13412">
    <property type="entry name" value="HTH_24"/>
    <property type="match status" value="1"/>
</dbReference>
<dbReference type="SUPFAM" id="SSF46785">
    <property type="entry name" value="Winged helix' DNA-binding domain"/>
    <property type="match status" value="1"/>
</dbReference>
<dbReference type="GO" id="GO:0006355">
    <property type="term" value="P:regulation of DNA-templated transcription"/>
    <property type="evidence" value="ECO:0007669"/>
    <property type="project" value="UniProtKB-ARBA"/>
</dbReference>
<dbReference type="Pfam" id="PF14213">
    <property type="entry name" value="DUF4325"/>
    <property type="match status" value="1"/>
</dbReference>
<dbReference type="SUPFAM" id="SSF55874">
    <property type="entry name" value="ATPase domain of HSP90 chaperone/DNA topoisomerase II/histidine kinase"/>
    <property type="match status" value="1"/>
</dbReference>
<accession>A0A6S6SR87</accession>
<protein>
    <submittedName>
        <fullName evidence="3">ATP-binding region, ATPase-like</fullName>
    </submittedName>
</protein>
<feature type="domain" description="DUF4325" evidence="2">
    <location>
        <begin position="283"/>
        <end position="337"/>
    </location>
</feature>
<name>A0A6S6SR87_9BACT</name>